<evidence type="ECO:0000259" key="1">
    <source>
        <dbReference type="Pfam" id="PF03235"/>
    </source>
</evidence>
<reference evidence="3 4" key="1">
    <citation type="submission" date="2021-01" db="EMBL/GenBank/DDBJ databases">
        <title>Whole genome shotgun sequence of Planobispora siamensis NBRC 107568.</title>
        <authorList>
            <person name="Komaki H."/>
            <person name="Tamura T."/>
        </authorList>
    </citation>
    <scope>NUCLEOTIDE SEQUENCE [LARGE SCALE GENOMIC DNA]</scope>
    <source>
        <strain evidence="3 4">NBRC 107568</strain>
    </source>
</reference>
<dbReference type="SUPFAM" id="SSF46767">
    <property type="entry name" value="Methylated DNA-protein cysteine methyltransferase, C-terminal domain"/>
    <property type="match status" value="1"/>
</dbReference>
<dbReference type="Proteomes" id="UP000619788">
    <property type="component" value="Unassembled WGS sequence"/>
</dbReference>
<comment type="caution">
    <text evidence="3">The sequence shown here is derived from an EMBL/GenBank/DDBJ whole genome shotgun (WGS) entry which is preliminary data.</text>
</comment>
<dbReference type="Pfam" id="PF03235">
    <property type="entry name" value="GmrSD_N"/>
    <property type="match status" value="1"/>
</dbReference>
<dbReference type="InterPro" id="IPR011089">
    <property type="entry name" value="GmrSD_C"/>
</dbReference>
<organism evidence="3 4">
    <name type="scientific">Planobispora siamensis</name>
    <dbReference type="NCBI Taxonomy" id="936338"/>
    <lineage>
        <taxon>Bacteria</taxon>
        <taxon>Bacillati</taxon>
        <taxon>Actinomycetota</taxon>
        <taxon>Actinomycetes</taxon>
        <taxon>Streptosporangiales</taxon>
        <taxon>Streptosporangiaceae</taxon>
        <taxon>Planobispora</taxon>
    </lineage>
</organism>
<evidence type="ECO:0008006" key="5">
    <source>
        <dbReference type="Google" id="ProtNLM"/>
    </source>
</evidence>
<dbReference type="Gene3D" id="1.10.10.10">
    <property type="entry name" value="Winged helix-like DNA-binding domain superfamily/Winged helix DNA-binding domain"/>
    <property type="match status" value="1"/>
</dbReference>
<accession>A0A8J3WPD7</accession>
<evidence type="ECO:0000313" key="4">
    <source>
        <dbReference type="Proteomes" id="UP000619788"/>
    </source>
</evidence>
<keyword evidence="4" id="KW-1185">Reference proteome</keyword>
<dbReference type="InterPro" id="IPR004919">
    <property type="entry name" value="GmrSD_N"/>
</dbReference>
<evidence type="ECO:0000259" key="2">
    <source>
        <dbReference type="Pfam" id="PF07510"/>
    </source>
</evidence>
<dbReference type="PANTHER" id="PTHR35149:SF2">
    <property type="entry name" value="DUF262 DOMAIN-CONTAINING PROTEIN"/>
    <property type="match status" value="1"/>
</dbReference>
<dbReference type="EMBL" id="BOOJ01000071">
    <property type="protein sequence ID" value="GIH96785.1"/>
    <property type="molecule type" value="Genomic_DNA"/>
</dbReference>
<dbReference type="InterPro" id="IPR036217">
    <property type="entry name" value="MethylDNA_cys_MeTrfase_DNAb"/>
</dbReference>
<protein>
    <recommendedName>
        <fullName evidence="5">DUF262 domain-containing protein</fullName>
    </recommendedName>
</protein>
<dbReference type="AlphaFoldDB" id="A0A8J3WPD7"/>
<dbReference type="Pfam" id="PF07510">
    <property type="entry name" value="GmrSD_C"/>
    <property type="match status" value="1"/>
</dbReference>
<feature type="domain" description="GmrSD restriction endonucleases N-terminal" evidence="1">
    <location>
        <begin position="9"/>
        <end position="228"/>
    </location>
</feature>
<feature type="domain" description="GmrSD restriction endonucleases C-terminal" evidence="2">
    <location>
        <begin position="413"/>
        <end position="552"/>
    </location>
</feature>
<dbReference type="InterPro" id="IPR036388">
    <property type="entry name" value="WH-like_DNA-bd_sf"/>
</dbReference>
<proteinExistence type="predicted"/>
<dbReference type="RefSeq" id="WP_204068814.1">
    <property type="nucleotide sequence ID" value="NZ_BOOJ01000071.1"/>
</dbReference>
<sequence>MKANETTLRRLIQGEQQLLVPLYQRQYTWEREQLAQLWADILAQVDVLAEGRQDAPSHFLGSVVLAPGPDLAPSRSQWIVVDGQQRLTTLMLALCAVRDHLAAEDPYAVERINELHLVNRFQRGEMRYRLLPTQRDRTAFKACVDGVPEGRADSLIGNAYQFFKSMLRKFDDPADPHDIDRVETVLLDRLNLVQILVEKDDNAFRIFESINNTGMRLSQVDLIRNYVFMCLPTRGQHVYDTYWEPIQELLAPKAMDQLMYLALALRHGEEAQYNAVYRGHQRLLTAMAGDEGQVEAYVRELARRARHLERILNPDEGTPIGRRLGFLNEWQASTAYPLVMRLLEFLEEDLVTEEEVAEALLYVESFLVRRLIAGVTTGNLNRIFQRITVQLSPEGSSVPQAVRTALSPARLYWPSDEQLREEIRSRAFYWQGRTAQQKLVLRRLEEALGSKERVDLSDKKITIEHVLPQTPTADWLGELSRDGDDPDLLHRQLVHTLGNLTLSGYNSELGNVSFARKCRQLSQSGLMMNQEIAAAGQWGKAEILARAERLAERAIAIWPGPEETGRGSAASRDWTLLHNALAALPPATWTSYSELAELIGSHAVPVGVHLATTPVPNAHRVLTKSGQVSEGFRWPDPDDERDVHDVLRAEGITLDEAGRAAADQKISARELAELLGLPGAADLAEAELAEEQQPDAESVGEREQRFLRQLNEHSGPQTAGAVQRVLEHWRARGGEVQYGAAAGASCAPVVRVGGRATAVIRFYAKTVEIPFGTLRKRPPFDDPGLREELRQRLNDAPGVDIPVSKLELYPSFKTTQLANPAVFDVVIALLDWFAAQSMPGLQSVR</sequence>
<name>A0A8J3WPD7_9ACTN</name>
<evidence type="ECO:0000313" key="3">
    <source>
        <dbReference type="EMBL" id="GIH96785.1"/>
    </source>
</evidence>
<dbReference type="PANTHER" id="PTHR35149">
    <property type="entry name" value="SLL5132 PROTEIN"/>
    <property type="match status" value="1"/>
</dbReference>
<gene>
    <name evidence="3" type="ORF">Psi01_74150</name>
</gene>